<dbReference type="SUPFAM" id="SSF52540">
    <property type="entry name" value="P-loop containing nucleoside triphosphate hydrolases"/>
    <property type="match status" value="1"/>
</dbReference>
<accession>A0A9P3C095</accession>
<proteinExistence type="predicted"/>
<dbReference type="InterPro" id="IPR027417">
    <property type="entry name" value="P-loop_NTPase"/>
</dbReference>
<protein>
    <recommendedName>
        <fullName evidence="5">SNF2 N-terminal domain-containing protein</fullName>
    </recommendedName>
</protein>
<reference evidence="6 7" key="1">
    <citation type="submission" date="2021-02" db="EMBL/GenBank/DDBJ databases">
        <title>Pan-genome distribution and transcriptional activeness of fungal secondary metabolism genes in Aspergillus section Fumigati.</title>
        <authorList>
            <person name="Takahashi H."/>
            <person name="Umemura M."/>
            <person name="Ninomiya A."/>
            <person name="Kusuya Y."/>
            <person name="Urayama S."/>
            <person name="Shimizu M."/>
            <person name="Watanabe A."/>
            <person name="Kamei K."/>
            <person name="Yaguchi T."/>
            <person name="Hagiwara D."/>
        </authorList>
    </citation>
    <scope>NUCLEOTIDE SEQUENCE [LARGE SCALE GENOMIC DNA]</scope>
    <source>
        <strain evidence="6 7">IFM 47045</strain>
    </source>
</reference>
<dbReference type="InterPro" id="IPR000330">
    <property type="entry name" value="SNF2_N"/>
</dbReference>
<keyword evidence="7" id="KW-1185">Reference proteome</keyword>
<keyword evidence="2" id="KW-0067">ATP-binding</keyword>
<evidence type="ECO:0000256" key="2">
    <source>
        <dbReference type="ARBA" id="ARBA00022840"/>
    </source>
</evidence>
<dbReference type="OrthoDB" id="2117591at2759"/>
<evidence type="ECO:0000256" key="3">
    <source>
        <dbReference type="SAM" id="MobiDB-lite"/>
    </source>
</evidence>
<feature type="chain" id="PRO_5040509015" description="SNF2 N-terminal domain-containing protein" evidence="4">
    <location>
        <begin position="17"/>
        <end position="285"/>
    </location>
</feature>
<organism evidence="6 7">
    <name type="scientific">Aspergillus viridinutans</name>
    <dbReference type="NCBI Taxonomy" id="75553"/>
    <lineage>
        <taxon>Eukaryota</taxon>
        <taxon>Fungi</taxon>
        <taxon>Dikarya</taxon>
        <taxon>Ascomycota</taxon>
        <taxon>Pezizomycotina</taxon>
        <taxon>Eurotiomycetes</taxon>
        <taxon>Eurotiomycetidae</taxon>
        <taxon>Eurotiales</taxon>
        <taxon>Aspergillaceae</taxon>
        <taxon>Aspergillus</taxon>
        <taxon>Aspergillus subgen. Fumigati</taxon>
    </lineage>
</organism>
<keyword evidence="1" id="KW-0547">Nucleotide-binding</keyword>
<evidence type="ECO:0000256" key="4">
    <source>
        <dbReference type="SAM" id="SignalP"/>
    </source>
</evidence>
<feature type="domain" description="SNF2 N-terminal" evidence="5">
    <location>
        <begin position="161"/>
        <end position="204"/>
    </location>
</feature>
<dbReference type="GO" id="GO:0005524">
    <property type="term" value="F:ATP binding"/>
    <property type="evidence" value="ECO:0007669"/>
    <property type="project" value="InterPro"/>
</dbReference>
<evidence type="ECO:0000256" key="1">
    <source>
        <dbReference type="ARBA" id="ARBA00022741"/>
    </source>
</evidence>
<feature type="region of interest" description="Disordered" evidence="3">
    <location>
        <begin position="49"/>
        <end position="114"/>
    </location>
</feature>
<name>A0A9P3C095_ASPVI</name>
<dbReference type="AlphaFoldDB" id="A0A9P3C095"/>
<dbReference type="Pfam" id="PF00176">
    <property type="entry name" value="SNF2-rel_dom"/>
    <property type="match status" value="1"/>
</dbReference>
<dbReference type="Proteomes" id="UP000710440">
    <property type="component" value="Unassembled WGS sequence"/>
</dbReference>
<comment type="caution">
    <text evidence="6">The sequence shown here is derived from an EMBL/GenBank/DDBJ whole genome shotgun (WGS) entry which is preliminary data.</text>
</comment>
<feature type="signal peptide" evidence="4">
    <location>
        <begin position="1"/>
        <end position="16"/>
    </location>
</feature>
<dbReference type="InterPro" id="IPR038718">
    <property type="entry name" value="SNF2-like_sf"/>
</dbReference>
<dbReference type="GeneID" id="66929980"/>
<keyword evidence="4" id="KW-0732">Signal</keyword>
<dbReference type="Gene3D" id="3.40.50.10810">
    <property type="entry name" value="Tandem AAA-ATPase domain"/>
    <property type="match status" value="1"/>
</dbReference>
<evidence type="ECO:0000313" key="7">
    <source>
        <dbReference type="Proteomes" id="UP000710440"/>
    </source>
</evidence>
<sequence>MTISILLASFLSCNHCVCNVATCNDEDNCAVLKNILCLLTTLQFKSKTTTPSVNVKKNNDQKPVKKTHQSPSQKARSKKSFAEKIEERKAASAAKKDKAPKRPGGASEWKPRNRMNDPVPFFNRLIPSIISDPWSSQRFHLLRWALRTRVTSAFTRLKPWQVTGASWMLRQQRSPVAGGILPDACGTGKTTTTITMLCALIDTRLAELRAQRDVERITARMTPRGPDKRPWEASSSEWPARRKRAKAAIAPITIRVPATGLTPKWPEDQLALGIFEVLVTTSVTS</sequence>
<evidence type="ECO:0000313" key="6">
    <source>
        <dbReference type="EMBL" id="GIK06350.1"/>
    </source>
</evidence>
<feature type="compositionally biased region" description="Basic and acidic residues" evidence="3">
    <location>
        <begin position="80"/>
        <end position="97"/>
    </location>
</feature>
<evidence type="ECO:0000259" key="5">
    <source>
        <dbReference type="Pfam" id="PF00176"/>
    </source>
</evidence>
<gene>
    <name evidence="6" type="ORF">Aspvir_001998</name>
</gene>
<dbReference type="RefSeq" id="XP_043129536.1">
    <property type="nucleotide sequence ID" value="XM_043273601.1"/>
</dbReference>
<dbReference type="EMBL" id="BOPL01000010">
    <property type="protein sequence ID" value="GIK06350.1"/>
    <property type="molecule type" value="Genomic_DNA"/>
</dbReference>